<evidence type="ECO:0000256" key="3">
    <source>
        <dbReference type="ARBA" id="ARBA00022723"/>
    </source>
</evidence>
<dbReference type="SUPFAM" id="SSF57850">
    <property type="entry name" value="RING/U-box"/>
    <property type="match status" value="2"/>
</dbReference>
<reference evidence="11 12" key="1">
    <citation type="submission" date="2016-05" db="EMBL/GenBank/DDBJ databases">
        <title>First whole genome sequencing of Entamoeba histolytica HM1:IMSS-clone-6.</title>
        <authorList>
            <person name="Mukherjee Avik.K."/>
            <person name="Izumyama S."/>
            <person name="Nakada-Tsukui K."/>
            <person name="Nozaki T."/>
        </authorList>
    </citation>
    <scope>NUCLEOTIDE SEQUENCE [LARGE SCALE GENOMIC DNA]</scope>
    <source>
        <strain evidence="11 12">HM1:IMSS clone 6</strain>
    </source>
</reference>
<evidence type="ECO:0000256" key="8">
    <source>
        <dbReference type="PROSITE-ProRule" id="PRU00175"/>
    </source>
</evidence>
<dbReference type="GO" id="GO:0008270">
    <property type="term" value="F:zinc ion binding"/>
    <property type="evidence" value="ECO:0007669"/>
    <property type="project" value="UniProtKB-KW"/>
</dbReference>
<keyword evidence="7" id="KW-0862">Zinc</keyword>
<gene>
    <name evidence="11" type="ORF">CL6EHI_165120</name>
</gene>
<dbReference type="FunFam" id="1.20.120.1750:FF:000033">
    <property type="entry name" value="Ring finger protein, putative"/>
    <property type="match status" value="1"/>
</dbReference>
<keyword evidence="5 8" id="KW-0863">Zinc-finger</keyword>
<dbReference type="VEuPathDB" id="AmoebaDB:EHI5A_086200"/>
<dbReference type="Pfam" id="PF26200">
    <property type="entry name" value="Rcat_RNF216"/>
    <property type="match status" value="1"/>
</dbReference>
<dbReference type="InterPro" id="IPR017907">
    <property type="entry name" value="Znf_RING_CS"/>
</dbReference>
<dbReference type="InterPro" id="IPR044066">
    <property type="entry name" value="TRIAD_supradom"/>
</dbReference>
<dbReference type="OMA" id="HFRIQVE"/>
<dbReference type="PROSITE" id="PS50089">
    <property type="entry name" value="ZF_RING_2"/>
    <property type="match status" value="1"/>
</dbReference>
<evidence type="ECO:0000256" key="6">
    <source>
        <dbReference type="ARBA" id="ARBA00022786"/>
    </source>
</evidence>
<keyword evidence="3" id="KW-0479">Metal-binding</keyword>
<keyword evidence="2" id="KW-0808">Transferase</keyword>
<dbReference type="InterPro" id="IPR001841">
    <property type="entry name" value="Znf_RING"/>
</dbReference>
<proteinExistence type="predicted"/>
<protein>
    <submittedName>
        <fullName evidence="11">Zinc finger protein putative</fullName>
    </submittedName>
</protein>
<dbReference type="PANTHER" id="PTHR22770:SF47">
    <property type="entry name" value="E3 UBIQUITIN-PROTEIN LIGASE RNF216"/>
    <property type="match status" value="1"/>
</dbReference>
<dbReference type="InterPro" id="IPR051628">
    <property type="entry name" value="LUBAC_E3_Ligases"/>
</dbReference>
<dbReference type="SMART" id="SM00184">
    <property type="entry name" value="RING"/>
    <property type="match status" value="2"/>
</dbReference>
<dbReference type="VEuPathDB" id="AmoebaDB:EHI_165120"/>
<evidence type="ECO:0000259" key="9">
    <source>
        <dbReference type="PROSITE" id="PS50089"/>
    </source>
</evidence>
<dbReference type="SMART" id="SM00647">
    <property type="entry name" value="IBR"/>
    <property type="match status" value="2"/>
</dbReference>
<dbReference type="PROSITE" id="PS51873">
    <property type="entry name" value="TRIAD"/>
    <property type="match status" value="1"/>
</dbReference>
<dbReference type="InterPro" id="IPR013083">
    <property type="entry name" value="Znf_RING/FYVE/PHD"/>
</dbReference>
<dbReference type="VEuPathDB" id="AmoebaDB:EHI8A_051760"/>
<evidence type="ECO:0000313" key="12">
    <source>
        <dbReference type="Proteomes" id="UP000078387"/>
    </source>
</evidence>
<dbReference type="Pfam" id="PF01485">
    <property type="entry name" value="IBR"/>
    <property type="match status" value="1"/>
</dbReference>
<name>A0A5K1UUI6_ENTHI</name>
<evidence type="ECO:0000256" key="7">
    <source>
        <dbReference type="ARBA" id="ARBA00022833"/>
    </source>
</evidence>
<dbReference type="VEuPathDB" id="AmoebaDB:KM1_099890"/>
<dbReference type="Pfam" id="PF14634">
    <property type="entry name" value="zf-RING_5"/>
    <property type="match status" value="1"/>
</dbReference>
<evidence type="ECO:0000256" key="5">
    <source>
        <dbReference type="ARBA" id="ARBA00022771"/>
    </source>
</evidence>
<accession>A0A5K1UUI6</accession>
<feature type="domain" description="RING-type" evidence="10">
    <location>
        <begin position="173"/>
        <end position="386"/>
    </location>
</feature>
<keyword evidence="6" id="KW-0833">Ubl conjugation pathway</keyword>
<dbReference type="EMBL" id="BDEQ01000001">
    <property type="protein sequence ID" value="GAT95267.1"/>
    <property type="molecule type" value="Genomic_DNA"/>
</dbReference>
<feature type="domain" description="RING-type" evidence="9">
    <location>
        <begin position="177"/>
        <end position="221"/>
    </location>
</feature>
<organism evidence="11 12">
    <name type="scientific">Entamoeba histolytica</name>
    <dbReference type="NCBI Taxonomy" id="5759"/>
    <lineage>
        <taxon>Eukaryota</taxon>
        <taxon>Amoebozoa</taxon>
        <taxon>Evosea</taxon>
        <taxon>Archamoebae</taxon>
        <taxon>Mastigamoebida</taxon>
        <taxon>Entamoebidae</taxon>
        <taxon>Entamoeba</taxon>
    </lineage>
</organism>
<evidence type="ECO:0000313" key="11">
    <source>
        <dbReference type="EMBL" id="GAT95267.1"/>
    </source>
</evidence>
<evidence type="ECO:0000256" key="4">
    <source>
        <dbReference type="ARBA" id="ARBA00022737"/>
    </source>
</evidence>
<evidence type="ECO:0000259" key="10">
    <source>
        <dbReference type="PROSITE" id="PS51873"/>
    </source>
</evidence>
<dbReference type="FunFam" id="3.30.40.10:FF:000137">
    <property type="entry name" value="RanBP-type and C3HC4-type zinc finger-containing protein 1"/>
    <property type="match status" value="1"/>
</dbReference>
<dbReference type="AlphaFoldDB" id="A0A5K1UUI6"/>
<dbReference type="Gene3D" id="3.30.40.10">
    <property type="entry name" value="Zinc/RING finger domain, C3HC4 (zinc finger)"/>
    <property type="match status" value="1"/>
</dbReference>
<dbReference type="PROSITE" id="PS00518">
    <property type="entry name" value="ZF_RING_1"/>
    <property type="match status" value="1"/>
</dbReference>
<dbReference type="Gene3D" id="1.20.120.1750">
    <property type="match status" value="1"/>
</dbReference>
<comment type="pathway">
    <text evidence="1">Protein modification; protein ubiquitination.</text>
</comment>
<comment type="caution">
    <text evidence="11">The sequence shown here is derived from an EMBL/GenBank/DDBJ whole genome shotgun (WGS) entry which is preliminary data.</text>
</comment>
<dbReference type="InterPro" id="IPR002867">
    <property type="entry name" value="IBR_dom"/>
</dbReference>
<sequence>MSQNESQDIICSDEVLEEYNTINSIYPNSVTYIKPNEFRMNIIVSLENEIPFKIIPIRNVPRMYMNKNEVKIKYLTPITILISYNEEKPSFQMNSLWLTIKDMIEIKTRIEDEFQQFNFSGLFMLLYEFLSNLSPKQLDILSFSEIPISREEREKNILQYNYDETRKVFYSTPLITCDVCYEEYPPSNFIVLSSCGHYLCNNCLKESVAVSLTNGTYVECPYAECKAEILPWEMKKSCPKDLIDKYENQLVLLYVKSGGDDFIVCPFCSYSGIMVDPIVYKKSTPIQCPRCEKTFCSKCLTKNHNGQCYDSSNCLEKYKSQQYYDEIVGELMTKNIKKCPVCKCPVIKSYGCNKITCICGTYFCYNCGKKIDGYEHFHSGECPLYTEQSLLEDKIHDVDTKQLDKIMEDPNKFPFYCVSCEYLFAVHINQLVIVCPKCGRRKCRHCDAYGISVEHVKTVLSLAKYSDFKAPKSYENWE</sequence>
<dbReference type="Proteomes" id="UP000078387">
    <property type="component" value="Unassembled WGS sequence"/>
</dbReference>
<dbReference type="VEuPathDB" id="AmoebaDB:EHI7A_052210"/>
<evidence type="ECO:0000256" key="2">
    <source>
        <dbReference type="ARBA" id="ARBA00022679"/>
    </source>
</evidence>
<evidence type="ECO:0000256" key="1">
    <source>
        <dbReference type="ARBA" id="ARBA00004906"/>
    </source>
</evidence>
<keyword evidence="4" id="KW-0677">Repeat</keyword>
<dbReference type="GO" id="GO:0016740">
    <property type="term" value="F:transferase activity"/>
    <property type="evidence" value="ECO:0007669"/>
    <property type="project" value="UniProtKB-KW"/>
</dbReference>
<dbReference type="PANTHER" id="PTHR22770">
    <property type="entry name" value="UBIQUITIN CONJUGATING ENZYME 7 INTERACTING PROTEIN-RELATED"/>
    <property type="match status" value="1"/>
</dbReference>